<evidence type="ECO:0000313" key="2">
    <source>
        <dbReference type="EMBL" id="CCQ37794.1"/>
    </source>
</evidence>
<evidence type="ECO:0000259" key="1">
    <source>
        <dbReference type="Pfam" id="PF00085"/>
    </source>
</evidence>
<dbReference type="RefSeq" id="WP_015410523.1">
    <property type="nucleotide sequence ID" value="NC_020388.1"/>
</dbReference>
<dbReference type="InterPro" id="IPR013766">
    <property type="entry name" value="Thioredoxin_domain"/>
</dbReference>
<dbReference type="eggNOG" id="arCOG01972">
    <property type="taxonomic scope" value="Archaea"/>
</dbReference>
<keyword evidence="3" id="KW-1185">Reference proteome</keyword>
<sequence>MSDNANPAAGTLSPAERLDALESEGVVSVDDEAVTLTLEFESTRGIYHDSYIDVPEAEYHQAVSDVFGIDPDEAADRIEELGVTREQFVALLALNSHVDGEYPLVERANMAMMITDIAPPSPVPEDVTEIDDDSFEAFLEEHDRAAVTVWKRFCDPCDRMKADLGETASAFPEGVAVAGIDGEATTEFRRRFEVEAAPSVLLFEGGECRESLRGYHSPEDIADACADVYDE</sequence>
<reference evidence="2 3" key="1">
    <citation type="journal article" date="2013" name="Genome Announc.">
        <title>Genome of the haloarchaeon Natronomonas moolapensis, a neutrophilic member of a previously haloalkaliphilic genus.</title>
        <authorList>
            <person name="Dyall-Smith M.L."/>
            <person name="Pfeiffer F."/>
            <person name="Oberwinkler T."/>
            <person name="Klee K."/>
            <person name="Rampp M."/>
            <person name="Palm P."/>
            <person name="Gross K."/>
            <person name="Schuster S.C."/>
            <person name="Oesterhelt D."/>
        </authorList>
    </citation>
    <scope>NUCLEOTIDE SEQUENCE [LARGE SCALE GENOMIC DNA]</scope>
    <source>
        <strain evidence="3">DSM 18674 / JCM 14361 / 8.8.11</strain>
    </source>
</reference>
<dbReference type="InterPro" id="IPR036249">
    <property type="entry name" value="Thioredoxin-like_sf"/>
</dbReference>
<dbReference type="AlphaFoldDB" id="M1XTM8"/>
<dbReference type="STRING" id="268739.Nmlp_3679"/>
<dbReference type="Gene3D" id="3.40.30.10">
    <property type="entry name" value="Glutaredoxin"/>
    <property type="match status" value="1"/>
</dbReference>
<evidence type="ECO:0000313" key="3">
    <source>
        <dbReference type="Proteomes" id="UP000011867"/>
    </source>
</evidence>
<feature type="domain" description="Thioredoxin" evidence="1">
    <location>
        <begin position="127"/>
        <end position="224"/>
    </location>
</feature>
<dbReference type="CDD" id="cd02947">
    <property type="entry name" value="TRX_family"/>
    <property type="match status" value="1"/>
</dbReference>
<dbReference type="GeneID" id="14652500"/>
<dbReference type="SUPFAM" id="SSF52833">
    <property type="entry name" value="Thioredoxin-like"/>
    <property type="match status" value="1"/>
</dbReference>
<proteinExistence type="predicted"/>
<dbReference type="Pfam" id="PF00085">
    <property type="entry name" value="Thioredoxin"/>
    <property type="match status" value="1"/>
</dbReference>
<accession>M1XTM8</accession>
<dbReference type="EMBL" id="HF582854">
    <property type="protein sequence ID" value="CCQ37794.1"/>
    <property type="molecule type" value="Genomic_DNA"/>
</dbReference>
<dbReference type="KEGG" id="nmo:Nmlp_3679"/>
<gene>
    <name evidence="2" type="primary">trxA7</name>
    <name evidence="2" type="ordered locus">Nmlp_3679</name>
</gene>
<dbReference type="OrthoDB" id="304286at2157"/>
<protein>
    <submittedName>
        <fullName evidence="2">Thioredoxin</fullName>
    </submittedName>
</protein>
<dbReference type="Proteomes" id="UP000011867">
    <property type="component" value="Chromosome"/>
</dbReference>
<dbReference type="HOGENOM" id="CLU_1222505_0_0_2"/>
<organism evidence="2 3">
    <name type="scientific">Natronomonas moolapensis (strain DSM 18674 / CECT 7526 / JCM 14361 / 8.8.11)</name>
    <dbReference type="NCBI Taxonomy" id="268739"/>
    <lineage>
        <taxon>Archaea</taxon>
        <taxon>Methanobacteriati</taxon>
        <taxon>Methanobacteriota</taxon>
        <taxon>Stenosarchaea group</taxon>
        <taxon>Halobacteria</taxon>
        <taxon>Halobacteriales</taxon>
        <taxon>Natronomonadaceae</taxon>
        <taxon>Natronomonas</taxon>
    </lineage>
</organism>
<name>M1XTM8_NATM8</name>